<comment type="caution">
    <text evidence="1">The sequence shown here is derived from an EMBL/GenBank/DDBJ whole genome shotgun (WGS) entry which is preliminary data.</text>
</comment>
<organism evidence="1 2">
    <name type="scientific">Friedmanniomyces simplex</name>
    <dbReference type="NCBI Taxonomy" id="329884"/>
    <lineage>
        <taxon>Eukaryota</taxon>
        <taxon>Fungi</taxon>
        <taxon>Dikarya</taxon>
        <taxon>Ascomycota</taxon>
        <taxon>Pezizomycotina</taxon>
        <taxon>Dothideomycetes</taxon>
        <taxon>Dothideomycetidae</taxon>
        <taxon>Mycosphaerellales</taxon>
        <taxon>Teratosphaeriaceae</taxon>
        <taxon>Friedmanniomyces</taxon>
    </lineage>
</organism>
<sequence>MFDITDSPGKEPVMISTKTYEIDGNELCRNFLALGDQAKQAYFELTHIADQSQLDDLASAAKVTPDTLAVDPAGIYSQLAGKIVSIFRMNSFAAHAGDVEAVAERIFSICEKERILGWMVGETHQTASEALKDLHVMQNAIEHKEKAL</sequence>
<gene>
    <name evidence="1" type="ORF">B0A55_00604</name>
</gene>
<proteinExistence type="predicted"/>
<name>A0A4U0Y3D0_9PEZI</name>
<evidence type="ECO:0000313" key="1">
    <source>
        <dbReference type="EMBL" id="TKA83306.1"/>
    </source>
</evidence>
<dbReference type="Proteomes" id="UP000309340">
    <property type="component" value="Unassembled WGS sequence"/>
</dbReference>
<evidence type="ECO:0000313" key="2">
    <source>
        <dbReference type="Proteomes" id="UP000309340"/>
    </source>
</evidence>
<dbReference type="EMBL" id="NAJQ01000011">
    <property type="protein sequence ID" value="TKA83306.1"/>
    <property type="molecule type" value="Genomic_DNA"/>
</dbReference>
<protein>
    <submittedName>
        <fullName evidence="1">Uncharacterized protein</fullName>
    </submittedName>
</protein>
<dbReference type="AlphaFoldDB" id="A0A4U0Y3D0"/>
<accession>A0A4U0Y3D0</accession>
<keyword evidence="2" id="KW-1185">Reference proteome</keyword>
<reference evidence="1 2" key="1">
    <citation type="submission" date="2017-03" db="EMBL/GenBank/DDBJ databases">
        <title>Genomes of endolithic fungi from Antarctica.</title>
        <authorList>
            <person name="Coleine C."/>
            <person name="Masonjones S."/>
            <person name="Stajich J.E."/>
        </authorList>
    </citation>
    <scope>NUCLEOTIDE SEQUENCE [LARGE SCALE GENOMIC DNA]</scope>
    <source>
        <strain evidence="1 2">CCFEE 5184</strain>
    </source>
</reference>